<feature type="transmembrane region" description="Helical" evidence="1">
    <location>
        <begin position="50"/>
        <end position="70"/>
    </location>
</feature>
<reference evidence="2" key="1">
    <citation type="submission" date="2020-12" db="EMBL/GenBank/DDBJ databases">
        <title>Metabolic potential, ecology and presence of endohyphal bacteria is reflected in genomic diversity of Mucoromycotina.</title>
        <authorList>
            <person name="Muszewska A."/>
            <person name="Okrasinska A."/>
            <person name="Steczkiewicz K."/>
            <person name="Drgas O."/>
            <person name="Orlowska M."/>
            <person name="Perlinska-Lenart U."/>
            <person name="Aleksandrzak-Piekarczyk T."/>
            <person name="Szatraj K."/>
            <person name="Zielenkiewicz U."/>
            <person name="Pilsyk S."/>
            <person name="Malc E."/>
            <person name="Mieczkowski P."/>
            <person name="Kruszewska J.S."/>
            <person name="Biernat P."/>
            <person name="Pawlowska J."/>
        </authorList>
    </citation>
    <scope>NUCLEOTIDE SEQUENCE</scope>
    <source>
        <strain evidence="2">WA0000051536</strain>
    </source>
</reference>
<dbReference type="GO" id="GO:0005783">
    <property type="term" value="C:endoplasmic reticulum"/>
    <property type="evidence" value="ECO:0007669"/>
    <property type="project" value="TreeGrafter"/>
</dbReference>
<evidence type="ECO:0008006" key="4">
    <source>
        <dbReference type="Google" id="ProtNLM"/>
    </source>
</evidence>
<dbReference type="PANTHER" id="PTHR13439">
    <property type="entry name" value="CT120 PROTEIN"/>
    <property type="match status" value="1"/>
</dbReference>
<keyword evidence="1" id="KW-1133">Transmembrane helix</keyword>
<dbReference type="AlphaFoldDB" id="A0A8H7QAD4"/>
<feature type="transmembrane region" description="Helical" evidence="1">
    <location>
        <begin position="118"/>
        <end position="135"/>
    </location>
</feature>
<keyword evidence="1" id="KW-0472">Membrane</keyword>
<organism evidence="2 3">
    <name type="scientific">Umbelopsis vinacea</name>
    <dbReference type="NCBI Taxonomy" id="44442"/>
    <lineage>
        <taxon>Eukaryota</taxon>
        <taxon>Fungi</taxon>
        <taxon>Fungi incertae sedis</taxon>
        <taxon>Mucoromycota</taxon>
        <taxon>Mucoromycotina</taxon>
        <taxon>Umbelopsidomycetes</taxon>
        <taxon>Umbelopsidales</taxon>
        <taxon>Umbelopsidaceae</taxon>
        <taxon>Umbelopsis</taxon>
    </lineage>
</organism>
<evidence type="ECO:0000256" key="1">
    <source>
        <dbReference type="SAM" id="Phobius"/>
    </source>
</evidence>
<feature type="transmembrane region" description="Helical" evidence="1">
    <location>
        <begin position="20"/>
        <end position="38"/>
    </location>
</feature>
<gene>
    <name evidence="2" type="ORF">INT44_004114</name>
</gene>
<dbReference type="PANTHER" id="PTHR13439:SF72">
    <property type="entry name" value="TLC DOMAIN-CONTAINING PROTEIN"/>
    <property type="match status" value="1"/>
</dbReference>
<accession>A0A8H7QAD4</accession>
<sequence length="320" mass="36752">MNVAITKLSVAEALSQPSVITGVALSMTLYLTFFFGALKTKFATTDKQISWLLTFMSSGGLTIASIPRFYHFWKSGWNLQSFQDDRTLDTLVLCYFVSYLILDLCLGSIYYKRQINILTGWIHHSVYTVITVYFLRYRLGGFFTTASILEMPTLIMALGSLRSRFRSDYLFAATFFAFRLVFHAFMIKTLKQNHQIRSLWIVAASIFPLHLFWFYGTCRKFCFRPCWANQSALAFTNPHSPYVFLLPGFIQQQMRKYRAFMEKRAAREQEELKQKMVVSEPSTSASSSATAAASRKEISRLRKFFANTKRLSFGSLTGAL</sequence>
<feature type="transmembrane region" description="Helical" evidence="1">
    <location>
        <begin position="168"/>
        <end position="186"/>
    </location>
</feature>
<evidence type="ECO:0000313" key="3">
    <source>
        <dbReference type="Proteomes" id="UP000612746"/>
    </source>
</evidence>
<keyword evidence="1" id="KW-0812">Transmembrane</keyword>
<evidence type="ECO:0000313" key="2">
    <source>
        <dbReference type="EMBL" id="KAG2188972.1"/>
    </source>
</evidence>
<feature type="transmembrane region" description="Helical" evidence="1">
    <location>
        <begin position="141"/>
        <end position="161"/>
    </location>
</feature>
<proteinExistence type="predicted"/>
<protein>
    <recommendedName>
        <fullName evidence="4">TLC domain-containing protein</fullName>
    </recommendedName>
</protein>
<feature type="transmembrane region" description="Helical" evidence="1">
    <location>
        <begin position="198"/>
        <end position="215"/>
    </location>
</feature>
<dbReference type="InterPro" id="IPR050846">
    <property type="entry name" value="TLCD"/>
</dbReference>
<dbReference type="EMBL" id="JAEPRA010000001">
    <property type="protein sequence ID" value="KAG2188972.1"/>
    <property type="molecule type" value="Genomic_DNA"/>
</dbReference>
<name>A0A8H7QAD4_9FUNG</name>
<comment type="caution">
    <text evidence="2">The sequence shown here is derived from an EMBL/GenBank/DDBJ whole genome shotgun (WGS) entry which is preliminary data.</text>
</comment>
<feature type="transmembrane region" description="Helical" evidence="1">
    <location>
        <begin position="90"/>
        <end position="111"/>
    </location>
</feature>
<dbReference type="GO" id="GO:0055088">
    <property type="term" value="P:lipid homeostasis"/>
    <property type="evidence" value="ECO:0007669"/>
    <property type="project" value="TreeGrafter"/>
</dbReference>
<keyword evidence="3" id="KW-1185">Reference proteome</keyword>
<dbReference type="Proteomes" id="UP000612746">
    <property type="component" value="Unassembled WGS sequence"/>
</dbReference>
<dbReference type="OrthoDB" id="341353at2759"/>